<name>A0A6M3KF74_9ZZZZ</name>
<gene>
    <name evidence="1" type="ORF">MM415A00766_0007</name>
</gene>
<accession>A0A6M3KF74</accession>
<dbReference type="AlphaFoldDB" id="A0A6M3KF74"/>
<dbReference type="EMBL" id="MT142410">
    <property type="protein sequence ID" value="QJA80178.1"/>
    <property type="molecule type" value="Genomic_DNA"/>
</dbReference>
<evidence type="ECO:0000313" key="1">
    <source>
        <dbReference type="EMBL" id="QJA80178.1"/>
    </source>
</evidence>
<proteinExistence type="predicted"/>
<sequence length="724" mass="80747">MLTIPANMQTALKKNPNQEFRYIIKMGRSKIAADYDASNFYFSSNATFGALNVGITDTSVYPVVPILLNEPQITENLDLREHTSTVGGFSLDLDDNFKFQNPDNSSALEKFSDQLNTYNIYNKDLYIYLWLPGLTNLQTECLAIYQGIVGDIDISDGKVKIAISNSTFKVQKDLPQTLISTSDGFYVPAESIGKPKSLVYGDHPFYYGQDGTLTNITHNQENNLVPTKYLGIDVDGKHMYSIAIHSLDTTNAAQYRAWMYDTNLSRFVKIDTTQVTYTGGIIKVDNLPNLFDYWYPDGTVTDGLSTGLDWYDRTKSCDLNYATFAHAQMTAANAVNDTATYGIDFPAYDGYQDDSAITRINTFGKSYFATSGDPDVFEIDGASATGYGAATLNLYNYVIDASATKAEIATYISVVVRKDLDQAETLDYRVYMIFKEIKYTTTEMFPVFIACKGREYSGTWGARKTAGNLIENPADIIESILRDELGMSTEINTTLFDNVNTELTSWKLAPFIDTQQNSKVLLNKIAEQAMAFIYWDATNKAAMDTFYAANTTDYTFQTNDIQGRPLLYKSPLKDIVNDFTLKYHKGAQGNLQSIISRANSTANTGSQAVYNAVMDMTMDADFISDATTAGLLANHWCKDGATASFWSVLHNVIEFETVDLRGVNFWNAGAFKPILGLELTDIIELHSDWDAIMELYGATWASVQFKIFSITRLPDSLKIKAFSL</sequence>
<protein>
    <submittedName>
        <fullName evidence="1">Uncharacterized protein</fullName>
    </submittedName>
</protein>
<organism evidence="1">
    <name type="scientific">viral metagenome</name>
    <dbReference type="NCBI Taxonomy" id="1070528"/>
    <lineage>
        <taxon>unclassified sequences</taxon>
        <taxon>metagenomes</taxon>
        <taxon>organismal metagenomes</taxon>
    </lineage>
</organism>
<reference evidence="1" key="1">
    <citation type="submission" date="2020-03" db="EMBL/GenBank/DDBJ databases">
        <title>The deep terrestrial virosphere.</title>
        <authorList>
            <person name="Holmfeldt K."/>
            <person name="Nilsson E."/>
            <person name="Simone D."/>
            <person name="Lopez-Fernandez M."/>
            <person name="Wu X."/>
            <person name="de Brujin I."/>
            <person name="Lundin D."/>
            <person name="Andersson A."/>
            <person name="Bertilsson S."/>
            <person name="Dopson M."/>
        </authorList>
    </citation>
    <scope>NUCLEOTIDE SEQUENCE</scope>
    <source>
        <strain evidence="1">MM415A00766</strain>
    </source>
</reference>